<dbReference type="PANTHER" id="PTHR47763:SF4">
    <property type="entry name" value="ALPHA-PROTEIN KINASE VWKA"/>
    <property type="match status" value="1"/>
</dbReference>
<evidence type="ECO:0000313" key="9">
    <source>
        <dbReference type="Proteomes" id="UP000233469"/>
    </source>
</evidence>
<evidence type="ECO:0000259" key="7">
    <source>
        <dbReference type="PROSITE" id="PS51158"/>
    </source>
</evidence>
<evidence type="ECO:0000256" key="2">
    <source>
        <dbReference type="ARBA" id="ARBA00022525"/>
    </source>
</evidence>
<dbReference type="InterPro" id="IPR056861">
    <property type="entry name" value="HMCN1-like_VWA"/>
</dbReference>
<reference evidence="8 9" key="1">
    <citation type="submission" date="2016-04" db="EMBL/GenBank/DDBJ databases">
        <title>Genome analyses suggest a sexual origin of heterokaryosis in a supposedly ancient asexual fungus.</title>
        <authorList>
            <person name="Ropars J."/>
            <person name="Sedzielewska K."/>
            <person name="Noel J."/>
            <person name="Charron P."/>
            <person name="Farinelli L."/>
            <person name="Marton T."/>
            <person name="Kruger M."/>
            <person name="Pelin A."/>
            <person name="Brachmann A."/>
            <person name="Corradi N."/>
        </authorList>
    </citation>
    <scope>NUCLEOTIDE SEQUENCE [LARGE SCALE GENOMIC DNA]</scope>
    <source>
        <strain evidence="8 9">C2</strain>
    </source>
</reference>
<dbReference type="InterPro" id="IPR004166">
    <property type="entry name" value="a-kinase_dom"/>
</dbReference>
<dbReference type="EMBL" id="LLXL01000577">
    <property type="protein sequence ID" value="PKK70815.1"/>
    <property type="molecule type" value="Genomic_DNA"/>
</dbReference>
<dbReference type="CDD" id="cd00198">
    <property type="entry name" value="vWFA"/>
    <property type="match status" value="1"/>
</dbReference>
<evidence type="ECO:0000256" key="5">
    <source>
        <dbReference type="ARBA" id="ARBA00022729"/>
    </source>
</evidence>
<protein>
    <submittedName>
        <fullName evidence="8">Kinase-like protein</fullName>
    </submittedName>
</protein>
<dbReference type="VEuPathDB" id="FungiDB:RhiirFUN_008248"/>
<comment type="subcellular location">
    <subcellularLocation>
        <location evidence="1">Secreted</location>
    </subcellularLocation>
</comment>
<dbReference type="SMART" id="SM00811">
    <property type="entry name" value="Alpha_kinase"/>
    <property type="match status" value="1"/>
</dbReference>
<dbReference type="SUPFAM" id="SSF53300">
    <property type="entry name" value="vWA-like"/>
    <property type="match status" value="1"/>
</dbReference>
<reference evidence="8 9" key="2">
    <citation type="submission" date="2017-10" db="EMBL/GenBank/DDBJ databases">
        <title>Extensive intraspecific genome diversity in a model arbuscular mycorrhizal fungus.</title>
        <authorList>
            <person name="Chen E.C.H."/>
            <person name="Morin E."/>
            <person name="Baudet D."/>
            <person name="Noel J."/>
            <person name="Ndikumana S."/>
            <person name="Charron P."/>
            <person name="St-Onge C."/>
            <person name="Giorgi J."/>
            <person name="Grigoriev I.V."/>
            <person name="Roux C."/>
            <person name="Martin F.M."/>
            <person name="Corradi N."/>
        </authorList>
    </citation>
    <scope>NUCLEOTIDE SEQUENCE [LARGE SCALE GENOMIC DNA]</scope>
    <source>
        <strain evidence="8 9">C2</strain>
    </source>
</reference>
<dbReference type="SUPFAM" id="SSF56112">
    <property type="entry name" value="Protein kinase-like (PK-like)"/>
    <property type="match status" value="2"/>
</dbReference>
<evidence type="ECO:0000256" key="4">
    <source>
        <dbReference type="ARBA" id="ARBA00022679"/>
    </source>
</evidence>
<dbReference type="PANTHER" id="PTHR47763">
    <property type="entry name" value="ALPHA-PROTEIN KINASE VWKA"/>
    <property type="match status" value="1"/>
</dbReference>
<dbReference type="Gene3D" id="3.20.200.10">
    <property type="entry name" value="MHCK/EF2 kinase"/>
    <property type="match status" value="2"/>
</dbReference>
<dbReference type="Pfam" id="PF02816">
    <property type="entry name" value="Alpha_kinase"/>
    <property type="match status" value="2"/>
</dbReference>
<evidence type="ECO:0000256" key="6">
    <source>
        <dbReference type="ARBA" id="ARBA00022777"/>
    </source>
</evidence>
<dbReference type="Proteomes" id="UP000233469">
    <property type="component" value="Unassembled WGS sequence"/>
</dbReference>
<evidence type="ECO:0000313" key="8">
    <source>
        <dbReference type="EMBL" id="PKK70815.1"/>
    </source>
</evidence>
<keyword evidence="6 8" id="KW-0418">Kinase</keyword>
<dbReference type="Gene3D" id="3.30.200.20">
    <property type="entry name" value="Phosphorylase Kinase, domain 1"/>
    <property type="match status" value="1"/>
</dbReference>
<dbReference type="GO" id="GO:0005524">
    <property type="term" value="F:ATP binding"/>
    <property type="evidence" value="ECO:0007669"/>
    <property type="project" value="InterPro"/>
</dbReference>
<dbReference type="VEuPathDB" id="FungiDB:RhiirA1_538679"/>
<organism evidence="8 9">
    <name type="scientific">Rhizophagus irregularis</name>
    <dbReference type="NCBI Taxonomy" id="588596"/>
    <lineage>
        <taxon>Eukaryota</taxon>
        <taxon>Fungi</taxon>
        <taxon>Fungi incertae sedis</taxon>
        <taxon>Mucoromycota</taxon>
        <taxon>Glomeromycotina</taxon>
        <taxon>Glomeromycetes</taxon>
        <taxon>Glomerales</taxon>
        <taxon>Glomeraceae</taxon>
        <taxon>Rhizophagus</taxon>
    </lineage>
</organism>
<keyword evidence="5" id="KW-0732">Signal</keyword>
<dbReference type="Pfam" id="PF25106">
    <property type="entry name" value="VWA_4"/>
    <property type="match status" value="1"/>
</dbReference>
<gene>
    <name evidence="8" type="ORF">RhiirC2_849632</name>
</gene>
<dbReference type="PROSITE" id="PS51158">
    <property type="entry name" value="ALPHA_KINASE"/>
    <property type="match status" value="1"/>
</dbReference>
<evidence type="ECO:0000256" key="1">
    <source>
        <dbReference type="ARBA" id="ARBA00004613"/>
    </source>
</evidence>
<feature type="domain" description="Alpha-type protein kinase" evidence="7">
    <location>
        <begin position="397"/>
        <end position="645"/>
    </location>
</feature>
<dbReference type="Gene3D" id="3.40.50.410">
    <property type="entry name" value="von Willebrand factor, type A domain"/>
    <property type="match status" value="1"/>
</dbReference>
<comment type="caution">
    <text evidence="8">The sequence shown here is derived from an EMBL/GenBank/DDBJ whole genome shotgun (WGS) entry which is preliminary data.</text>
</comment>
<keyword evidence="2" id="KW-0964">Secreted</keyword>
<dbReference type="VEuPathDB" id="FungiDB:FUN_002529"/>
<keyword evidence="4" id="KW-0808">Transferase</keyword>
<name>A0A2N1NA43_9GLOM</name>
<sequence length="654" mass="74027">MSKWFCLKKKSKKRAKAKNADTITTTSITPSCSNDTEKLNLTEKRPKICADEINTFSFEEKPINIKVKDSHTISTSIPSSFASDLEKLNLTEERLKRYADEADTLYSDTTITSNTENELKTKVTFLREKAISKTLNNIKLSMKVDLCFVLDCTGSMGPFIAAARDCILQVTNYIKHTNPSIELRVGFCGYRDHIDGEGRLLTLDFTDQYEQFTTYLQSVLASGGGDAPEDVLGGLNAAITKMDWKNVTRVLLHIGDFPPHGKNFTDMADTYPKGDPHGLTAENVLEKLQSKNILYFFGKITDATEKMLQIFRGIIGEFPVFDLIGGDPIKLIEKFIKATSTSITYAVSMTSTIGSDSKDMYSLQRKKLDMNPNEPDWIILPLQEGIVMWYPILDTLKELKDPNYFNKSNLFSRSFSFKIASQPFSAGVERYAYFALDIGSCPAKKMVIKEFLHVGRNNSFEKYIEAIEISTIASFLSTEFNLIAKGKNLPKVKFLNVKLLRCGTIDFSTRYYTIEPKLHNMEYKRFNANTGVITELRPILEAFVHFTYEYTKGYLVVCDLQGIELTNEFLLTDPAIHCIDSLRFGRTNFGKKGINQLFLANHRSIHCIDSLRFGRTNFGKEGIDQLFLANHRCNDICKQLKLNHINNGLSEVVV</sequence>
<dbReference type="InterPro" id="IPR036465">
    <property type="entry name" value="vWFA_dom_sf"/>
</dbReference>
<accession>A0A2N1NA43</accession>
<dbReference type="AlphaFoldDB" id="A0A2N1NA43"/>
<evidence type="ECO:0000256" key="3">
    <source>
        <dbReference type="ARBA" id="ARBA00022527"/>
    </source>
</evidence>
<keyword evidence="3" id="KW-0723">Serine/threonine-protein kinase</keyword>
<dbReference type="GO" id="GO:0004674">
    <property type="term" value="F:protein serine/threonine kinase activity"/>
    <property type="evidence" value="ECO:0007669"/>
    <property type="project" value="UniProtKB-KW"/>
</dbReference>
<dbReference type="InterPro" id="IPR052969">
    <property type="entry name" value="Thr-specific_kinase-like"/>
</dbReference>
<proteinExistence type="predicted"/>
<dbReference type="InterPro" id="IPR011009">
    <property type="entry name" value="Kinase-like_dom_sf"/>
</dbReference>